<comment type="caution">
    <text evidence="3">The sequence shown here is derived from an EMBL/GenBank/DDBJ whole genome shotgun (WGS) entry which is preliminary data.</text>
</comment>
<dbReference type="RefSeq" id="WP_150007211.1">
    <property type="nucleotide sequence ID" value="NZ_BKCN01000013.1"/>
</dbReference>
<dbReference type="InterPro" id="IPR011990">
    <property type="entry name" value="TPR-like_helical_dom_sf"/>
</dbReference>
<reference evidence="3 4" key="1">
    <citation type="submission" date="2019-09" db="EMBL/GenBank/DDBJ databases">
        <title>NBRP : Genome information of microbial organism related human and environment.</title>
        <authorList>
            <person name="Hattori M."/>
            <person name="Oshima K."/>
            <person name="Inaba H."/>
            <person name="Suda W."/>
            <person name="Sakamoto M."/>
            <person name="Iino T."/>
            <person name="Kitahara M."/>
            <person name="Oshida Y."/>
            <person name="Iida T."/>
            <person name="Kudo T."/>
            <person name="Itoh T."/>
            <person name="Ohkuma M."/>
        </authorList>
    </citation>
    <scope>NUCLEOTIDE SEQUENCE [LARGE SCALE GENOMIC DNA]</scope>
    <source>
        <strain evidence="3 4">Q-1</strain>
    </source>
</reference>
<proteinExistence type="predicted"/>
<feature type="chain" id="PRO_5022853807" description="Sel1 repeat family protein" evidence="2">
    <location>
        <begin position="29"/>
        <end position="225"/>
    </location>
</feature>
<evidence type="ECO:0000313" key="4">
    <source>
        <dbReference type="Proteomes" id="UP000324996"/>
    </source>
</evidence>
<dbReference type="Gene3D" id="1.25.40.10">
    <property type="entry name" value="Tetratricopeptide repeat domain"/>
    <property type="match status" value="1"/>
</dbReference>
<evidence type="ECO:0000313" key="3">
    <source>
        <dbReference type="EMBL" id="GER04711.1"/>
    </source>
</evidence>
<accession>A0A5A7N8P0</accession>
<keyword evidence="2" id="KW-0732">Signal</keyword>
<name>A0A5A7N8P0_9PROT</name>
<feature type="signal peptide" evidence="2">
    <location>
        <begin position="1"/>
        <end position="28"/>
    </location>
</feature>
<organism evidence="3 4">
    <name type="scientific">Iodidimonas nitroreducens</name>
    <dbReference type="NCBI Taxonomy" id="1236968"/>
    <lineage>
        <taxon>Bacteria</taxon>
        <taxon>Pseudomonadati</taxon>
        <taxon>Pseudomonadota</taxon>
        <taxon>Alphaproteobacteria</taxon>
        <taxon>Iodidimonadales</taxon>
        <taxon>Iodidimonadaceae</taxon>
        <taxon>Iodidimonas</taxon>
    </lineage>
</organism>
<evidence type="ECO:0000256" key="2">
    <source>
        <dbReference type="SAM" id="SignalP"/>
    </source>
</evidence>
<gene>
    <name evidence="3" type="ORF">JCM17846_23930</name>
</gene>
<dbReference type="Proteomes" id="UP000324996">
    <property type="component" value="Unassembled WGS sequence"/>
</dbReference>
<keyword evidence="4" id="KW-1185">Reference proteome</keyword>
<dbReference type="PROSITE" id="PS51257">
    <property type="entry name" value="PROKAR_LIPOPROTEIN"/>
    <property type="match status" value="1"/>
</dbReference>
<dbReference type="SUPFAM" id="SSF81901">
    <property type="entry name" value="HCP-like"/>
    <property type="match status" value="1"/>
</dbReference>
<evidence type="ECO:0008006" key="5">
    <source>
        <dbReference type="Google" id="ProtNLM"/>
    </source>
</evidence>
<evidence type="ECO:0000256" key="1">
    <source>
        <dbReference type="SAM" id="MobiDB-lite"/>
    </source>
</evidence>
<dbReference type="EMBL" id="BKCN01000013">
    <property type="protein sequence ID" value="GER04711.1"/>
    <property type="molecule type" value="Genomic_DNA"/>
</dbReference>
<sequence length="225" mass="24544">MTIGLFRSIFLPLIAVITLSACTSNSPADQRRARDNMTERLSQIPTVDISSRLYSQAIEMKRNGNCDGANPLFYRLANRGGGFELAQYHLADCLLRIATPSITNTDWLEGLIWLRRSAEAGAPEAQGLLAHLYATGPGDIANKTEAAMWFSLYEKNPARKKPGFSYALTPAQQAAIIKALDAETLAKGEALANQWQSTIWQPPSAGRLAPEAPRSEGGIDMLQPQ</sequence>
<feature type="region of interest" description="Disordered" evidence="1">
    <location>
        <begin position="202"/>
        <end position="225"/>
    </location>
</feature>
<protein>
    <recommendedName>
        <fullName evidence="5">Sel1 repeat family protein</fullName>
    </recommendedName>
</protein>
<dbReference type="AlphaFoldDB" id="A0A5A7N8P0"/>